<dbReference type="OrthoDB" id="5357315at2759"/>
<feature type="chain" id="PRO_5010885610" description="RING-type domain-containing protein" evidence="11">
    <location>
        <begin position="22"/>
        <end position="396"/>
    </location>
</feature>
<evidence type="ECO:0000256" key="4">
    <source>
        <dbReference type="ARBA" id="ARBA00022771"/>
    </source>
</evidence>
<dbReference type="Gene3D" id="3.30.40.10">
    <property type="entry name" value="Zinc/RING finger domain, C3HC4 (zinc finger)"/>
    <property type="match status" value="1"/>
</dbReference>
<evidence type="ECO:0000259" key="12">
    <source>
        <dbReference type="PROSITE" id="PS50089"/>
    </source>
</evidence>
<keyword evidence="7 10" id="KW-0472">Membrane</keyword>
<dbReference type="GO" id="GO:0005634">
    <property type="term" value="C:nucleus"/>
    <property type="evidence" value="ECO:0007669"/>
    <property type="project" value="TreeGrafter"/>
</dbReference>
<dbReference type="KEGG" id="aqu:105313799"/>
<reference evidence="14" key="1">
    <citation type="journal article" date="2010" name="Nature">
        <title>The Amphimedon queenslandica genome and the evolution of animal complexity.</title>
        <authorList>
            <person name="Srivastava M."/>
            <person name="Simakov O."/>
            <person name="Chapman J."/>
            <person name="Fahey B."/>
            <person name="Gauthier M.E."/>
            <person name="Mitros T."/>
            <person name="Richards G.S."/>
            <person name="Conaco C."/>
            <person name="Dacre M."/>
            <person name="Hellsten U."/>
            <person name="Larroux C."/>
            <person name="Putnam N.H."/>
            <person name="Stanke M."/>
            <person name="Adamska M."/>
            <person name="Darling A."/>
            <person name="Degnan S.M."/>
            <person name="Oakley T.H."/>
            <person name="Plachetzki D.C."/>
            <person name="Zhai Y."/>
            <person name="Adamski M."/>
            <person name="Calcino A."/>
            <person name="Cummins S.F."/>
            <person name="Goodstein D.M."/>
            <person name="Harris C."/>
            <person name="Jackson D.J."/>
            <person name="Leys S.P."/>
            <person name="Shu S."/>
            <person name="Woodcroft B.J."/>
            <person name="Vervoort M."/>
            <person name="Kosik K.S."/>
            <person name="Manning G."/>
            <person name="Degnan B.M."/>
            <person name="Rokhsar D.S."/>
        </authorList>
    </citation>
    <scope>NUCLEOTIDE SEQUENCE [LARGE SCALE GENOMIC DNA]</scope>
</reference>
<evidence type="ECO:0000256" key="9">
    <source>
        <dbReference type="SAM" id="MobiDB-lite"/>
    </source>
</evidence>
<dbReference type="CDD" id="cd16454">
    <property type="entry name" value="RING-H2_PA-TM-RING"/>
    <property type="match status" value="1"/>
</dbReference>
<evidence type="ECO:0000256" key="2">
    <source>
        <dbReference type="ARBA" id="ARBA00022692"/>
    </source>
</evidence>
<evidence type="ECO:0000256" key="7">
    <source>
        <dbReference type="ARBA" id="ARBA00023136"/>
    </source>
</evidence>
<evidence type="ECO:0000256" key="6">
    <source>
        <dbReference type="ARBA" id="ARBA00022989"/>
    </source>
</evidence>
<dbReference type="SMR" id="A0A1X7U7W6"/>
<evidence type="ECO:0000256" key="11">
    <source>
        <dbReference type="SAM" id="SignalP"/>
    </source>
</evidence>
<proteinExistence type="predicted"/>
<dbReference type="GO" id="GO:0008270">
    <property type="term" value="F:zinc ion binding"/>
    <property type="evidence" value="ECO:0007669"/>
    <property type="project" value="UniProtKB-KW"/>
</dbReference>
<dbReference type="Proteomes" id="UP000007879">
    <property type="component" value="Unassembled WGS sequence"/>
</dbReference>
<feature type="region of interest" description="Disordered" evidence="9">
    <location>
        <begin position="354"/>
        <end position="396"/>
    </location>
</feature>
<evidence type="ECO:0000313" key="13">
    <source>
        <dbReference type="EnsemblMetazoa" id="Aqu2.1.23870_001"/>
    </source>
</evidence>
<keyword evidence="2 10" id="KW-0812">Transmembrane</keyword>
<feature type="compositionally biased region" description="Acidic residues" evidence="9">
    <location>
        <begin position="365"/>
        <end position="377"/>
    </location>
</feature>
<keyword evidence="4 8" id="KW-0863">Zinc-finger</keyword>
<dbReference type="FunFam" id="3.30.40.10:FF:000009">
    <property type="entry name" value="E3 ubiquitin-protein ligase RNF130"/>
    <property type="match status" value="1"/>
</dbReference>
<dbReference type="AlphaFoldDB" id="A0A1X7U7W6"/>
<dbReference type="PANTHER" id="PTHR45931:SF3">
    <property type="entry name" value="RING ZINC FINGER-CONTAINING PROTEIN"/>
    <property type="match status" value="1"/>
</dbReference>
<organism evidence="13">
    <name type="scientific">Amphimedon queenslandica</name>
    <name type="common">Sponge</name>
    <dbReference type="NCBI Taxonomy" id="400682"/>
    <lineage>
        <taxon>Eukaryota</taxon>
        <taxon>Metazoa</taxon>
        <taxon>Porifera</taxon>
        <taxon>Demospongiae</taxon>
        <taxon>Heteroscleromorpha</taxon>
        <taxon>Haplosclerida</taxon>
        <taxon>Niphatidae</taxon>
        <taxon>Amphimedon</taxon>
    </lineage>
</organism>
<feature type="transmembrane region" description="Helical" evidence="10">
    <location>
        <begin position="199"/>
        <end position="222"/>
    </location>
</feature>
<gene>
    <name evidence="13" type="primary">105313799</name>
</gene>
<comment type="subcellular location">
    <subcellularLocation>
        <location evidence="1">Membrane</location>
    </subcellularLocation>
</comment>
<dbReference type="InterPro" id="IPR051834">
    <property type="entry name" value="RING_finger_E3_ligase"/>
</dbReference>
<dbReference type="SUPFAM" id="SSF57850">
    <property type="entry name" value="RING/U-box"/>
    <property type="match status" value="1"/>
</dbReference>
<protein>
    <recommendedName>
        <fullName evidence="12">RING-type domain-containing protein</fullName>
    </recommendedName>
</protein>
<keyword evidence="14" id="KW-1185">Reference proteome</keyword>
<dbReference type="InterPro" id="IPR001841">
    <property type="entry name" value="Znf_RING"/>
</dbReference>
<dbReference type="EnsemblMetazoa" id="Aqu2.1.23870_001">
    <property type="protein sequence ID" value="Aqu2.1.23870_001"/>
    <property type="gene ID" value="Aqu2.1.23870"/>
</dbReference>
<dbReference type="Gene3D" id="3.50.30.30">
    <property type="match status" value="1"/>
</dbReference>
<evidence type="ECO:0000256" key="5">
    <source>
        <dbReference type="ARBA" id="ARBA00022833"/>
    </source>
</evidence>
<dbReference type="GO" id="GO:0061630">
    <property type="term" value="F:ubiquitin protein ligase activity"/>
    <property type="evidence" value="ECO:0007669"/>
    <property type="project" value="TreeGrafter"/>
</dbReference>
<feature type="domain" description="RING-type" evidence="12">
    <location>
        <begin position="273"/>
        <end position="314"/>
    </location>
</feature>
<evidence type="ECO:0000256" key="3">
    <source>
        <dbReference type="ARBA" id="ARBA00022723"/>
    </source>
</evidence>
<evidence type="ECO:0000256" key="8">
    <source>
        <dbReference type="PROSITE-ProRule" id="PRU00175"/>
    </source>
</evidence>
<name>A0A1X7U7W6_AMPQE</name>
<keyword evidence="5" id="KW-0862">Zinc</keyword>
<evidence type="ECO:0000313" key="14">
    <source>
        <dbReference type="Proteomes" id="UP000007879"/>
    </source>
</evidence>
<reference evidence="13" key="2">
    <citation type="submission" date="2017-05" db="UniProtKB">
        <authorList>
            <consortium name="EnsemblMetazoa"/>
        </authorList>
    </citation>
    <scope>IDENTIFICATION</scope>
</reference>
<dbReference type="STRING" id="400682.A0A1X7U7W6"/>
<feature type="signal peptide" evidence="11">
    <location>
        <begin position="1"/>
        <end position="21"/>
    </location>
</feature>
<dbReference type="EnsemblMetazoa" id="XM_020000112.1">
    <property type="protein sequence ID" value="XP_019855671.1"/>
    <property type="gene ID" value="LOC105313799"/>
</dbReference>
<sequence length="396" mass="43994">MYSLLFFFSLLLFLLVSTVSTKSLRHDNNARYSSTSGYQTISYYSSVTFSDDSKAYTRTLTGQVAGYSNLTSTPVRGSFYAPGDIFNTLSCIQERKRSPLYSPHNISAPFILVLRLGECDHYSQAKFAQDLGASGVLFHAPQSKSSLTSYLATSLDIVVAFIKVPDATMIKYKTMLSSNATVTLRVRSVTSSIHASQTFYFVVFAFSVLVLLSLTWFSITYIRRCHQHFSRKYQRRRQRRETSRAMSALPTKKYKISKDADSASISSSDEPTCAVCLENFKHNDIIRPLPCSHEFHKKCIDPWLESKGNCPLCKSSILHRQTNVTVSLSVPPSTEEPAAVATGANGEVFELMAQNSSTELIPSEEGQEGEGRQEEEEGRSGRSLSSSVSTSDPLIN</sequence>
<dbReference type="GO" id="GO:0016020">
    <property type="term" value="C:membrane"/>
    <property type="evidence" value="ECO:0007669"/>
    <property type="project" value="UniProtKB-SubCell"/>
</dbReference>
<evidence type="ECO:0000256" key="1">
    <source>
        <dbReference type="ARBA" id="ARBA00004370"/>
    </source>
</evidence>
<keyword evidence="11" id="KW-0732">Signal</keyword>
<dbReference type="Pfam" id="PF13639">
    <property type="entry name" value="zf-RING_2"/>
    <property type="match status" value="1"/>
</dbReference>
<dbReference type="GO" id="GO:0006511">
    <property type="term" value="P:ubiquitin-dependent protein catabolic process"/>
    <property type="evidence" value="ECO:0007669"/>
    <property type="project" value="TreeGrafter"/>
</dbReference>
<feature type="compositionally biased region" description="Low complexity" evidence="9">
    <location>
        <begin position="381"/>
        <end position="396"/>
    </location>
</feature>
<dbReference type="FunCoup" id="A0A1X7U7W6">
    <property type="interactions" value="8"/>
</dbReference>
<keyword evidence="3" id="KW-0479">Metal-binding</keyword>
<dbReference type="eggNOG" id="KOG0800">
    <property type="taxonomic scope" value="Eukaryota"/>
</dbReference>
<dbReference type="SMART" id="SM00184">
    <property type="entry name" value="RING"/>
    <property type="match status" value="1"/>
</dbReference>
<dbReference type="PANTHER" id="PTHR45931">
    <property type="entry name" value="SI:CH211-59O9.10"/>
    <property type="match status" value="1"/>
</dbReference>
<keyword evidence="6 10" id="KW-1133">Transmembrane helix</keyword>
<evidence type="ECO:0000256" key="10">
    <source>
        <dbReference type="SAM" id="Phobius"/>
    </source>
</evidence>
<dbReference type="InParanoid" id="A0A1X7U7W6"/>
<dbReference type="InterPro" id="IPR013083">
    <property type="entry name" value="Znf_RING/FYVE/PHD"/>
</dbReference>
<accession>A0A1X7U7W6</accession>
<dbReference type="PROSITE" id="PS50089">
    <property type="entry name" value="ZF_RING_2"/>
    <property type="match status" value="1"/>
</dbReference>